<organism evidence="1 2">
    <name type="scientific">Bacillus thuringiensis subsp. tolworthi</name>
    <dbReference type="NCBI Taxonomy" id="1442"/>
    <lineage>
        <taxon>Bacteria</taxon>
        <taxon>Bacillati</taxon>
        <taxon>Bacillota</taxon>
        <taxon>Bacilli</taxon>
        <taxon>Bacillales</taxon>
        <taxon>Bacillaceae</taxon>
        <taxon>Bacillus</taxon>
        <taxon>Bacillus cereus group</taxon>
    </lineage>
</organism>
<evidence type="ECO:0000313" key="1">
    <source>
        <dbReference type="EMBL" id="BAR84895.1"/>
    </source>
</evidence>
<reference evidence="1 2" key="1">
    <citation type="submission" date="2015-05" db="EMBL/GenBank/DDBJ databases">
        <title>Whole genome sequence of Bacillus thuringiensis serovar tolworthi Pasteur Institute Standard strain.</title>
        <authorList>
            <person name="Kanda K."/>
            <person name="Nakashima K."/>
            <person name="Nagano Y."/>
        </authorList>
    </citation>
    <scope>NUCLEOTIDE SEQUENCE [LARGE SCALE GENOMIC DNA]</scope>
    <source>
        <strain evidence="1 2">Pasteur Institute Standard strain</strain>
    </source>
</reference>
<dbReference type="Proteomes" id="UP000055316">
    <property type="component" value="Chromosome"/>
</dbReference>
<protein>
    <submittedName>
        <fullName evidence="1">Uncharacterized protein</fullName>
    </submittedName>
</protein>
<name>A0A9W4EV44_BACTO</name>
<proteinExistence type="predicted"/>
<dbReference type="AlphaFoldDB" id="A0A9W4EV44"/>
<dbReference type="EMBL" id="AP014864">
    <property type="protein sequence ID" value="BAR84895.1"/>
    <property type="molecule type" value="Genomic_DNA"/>
</dbReference>
<dbReference type="RefSeq" id="WP_060852214.1">
    <property type="nucleotide sequence ID" value="NZ_AP014864.1"/>
</dbReference>
<sequence length="71" mass="8448">MKKSLKEQLIDGLSGLNLLRENTVYRIEIKKLGGSVELKLESLEEELKIWDRQIKEREDMLFEIMKEERAI</sequence>
<accession>A0A9W4EV44</accession>
<evidence type="ECO:0000313" key="2">
    <source>
        <dbReference type="Proteomes" id="UP000055316"/>
    </source>
</evidence>
<gene>
    <name evidence="1" type="ORF">KNN_04051</name>
</gene>